<feature type="compositionally biased region" description="Pro residues" evidence="1">
    <location>
        <begin position="7"/>
        <end position="16"/>
    </location>
</feature>
<proteinExistence type="predicted"/>
<protein>
    <submittedName>
        <fullName evidence="3">Uncharacterized protein</fullName>
    </submittedName>
</protein>
<evidence type="ECO:0000313" key="4">
    <source>
        <dbReference type="Proteomes" id="UP001244011"/>
    </source>
</evidence>
<accession>A0AAJ0BU18</accession>
<feature type="transmembrane region" description="Helical" evidence="2">
    <location>
        <begin position="109"/>
        <end position="131"/>
    </location>
</feature>
<sequence>MDHEPGDPPPNPQPRPHPVEAHREGVMPVAVPATHDPPEETWHDAPEEPLAGPPTHPDRLEGHPHPFPPPRFPDGGRYVQNEVYRAQAAALEESDIPLPAPSPRRLADAVVAVVALSVLAGIIILIKVFIWDRSGDAGWVYVVVVFFRVTVLVGGLPRLLREGGQVFSALAWPIWAVPPSPDFLEWATPLALPVLTSLVVRAGIWAPCKDAWNVHQYLPARTRENIRALLQAWWEFCKGSLQLSFGTAEAHKLVRSPGQHVWNLSD</sequence>
<evidence type="ECO:0000313" key="3">
    <source>
        <dbReference type="EMBL" id="KAK1764221.1"/>
    </source>
</evidence>
<evidence type="ECO:0000256" key="2">
    <source>
        <dbReference type="SAM" id="Phobius"/>
    </source>
</evidence>
<dbReference type="GeneID" id="85315017"/>
<dbReference type="AlphaFoldDB" id="A0AAJ0BU18"/>
<gene>
    <name evidence="3" type="ORF">QBC33DRAFT_595444</name>
</gene>
<comment type="caution">
    <text evidence="3">The sequence shown here is derived from an EMBL/GenBank/DDBJ whole genome shotgun (WGS) entry which is preliminary data.</text>
</comment>
<dbReference type="RefSeq" id="XP_060280434.1">
    <property type="nucleotide sequence ID" value="XM_060431830.1"/>
</dbReference>
<dbReference type="EMBL" id="MU839021">
    <property type="protein sequence ID" value="KAK1764221.1"/>
    <property type="molecule type" value="Genomic_DNA"/>
</dbReference>
<dbReference type="Proteomes" id="UP001244011">
    <property type="component" value="Unassembled WGS sequence"/>
</dbReference>
<keyword evidence="2" id="KW-0812">Transmembrane</keyword>
<reference evidence="3" key="1">
    <citation type="submission" date="2023-06" db="EMBL/GenBank/DDBJ databases">
        <title>Genome-scale phylogeny and comparative genomics of the fungal order Sordariales.</title>
        <authorList>
            <consortium name="Lawrence Berkeley National Laboratory"/>
            <person name="Hensen N."/>
            <person name="Bonometti L."/>
            <person name="Westerberg I."/>
            <person name="Brannstrom I.O."/>
            <person name="Guillou S."/>
            <person name="Cros-Aarteil S."/>
            <person name="Calhoun S."/>
            <person name="Haridas S."/>
            <person name="Kuo A."/>
            <person name="Mondo S."/>
            <person name="Pangilinan J."/>
            <person name="Riley R."/>
            <person name="Labutti K."/>
            <person name="Andreopoulos B."/>
            <person name="Lipzen A."/>
            <person name="Chen C."/>
            <person name="Yanf M."/>
            <person name="Daum C."/>
            <person name="Ng V."/>
            <person name="Clum A."/>
            <person name="Steindorff A."/>
            <person name="Ohm R."/>
            <person name="Martin F."/>
            <person name="Silar P."/>
            <person name="Natvig D."/>
            <person name="Lalanne C."/>
            <person name="Gautier V."/>
            <person name="Ament-Velasquez S.L."/>
            <person name="Kruys A."/>
            <person name="Hutchinson M.I."/>
            <person name="Powell A.J."/>
            <person name="Barry K."/>
            <person name="Miller A.N."/>
            <person name="Grigoriev I.V."/>
            <person name="Debuchy R."/>
            <person name="Gladieux P."/>
            <person name="Thoren M.H."/>
            <person name="Johannesson H."/>
        </authorList>
    </citation>
    <scope>NUCLEOTIDE SEQUENCE</scope>
    <source>
        <strain evidence="3">8032-3</strain>
    </source>
</reference>
<keyword evidence="2" id="KW-0472">Membrane</keyword>
<feature type="compositionally biased region" description="Basic and acidic residues" evidence="1">
    <location>
        <begin position="36"/>
        <end position="46"/>
    </location>
</feature>
<keyword evidence="2" id="KW-1133">Transmembrane helix</keyword>
<feature type="transmembrane region" description="Helical" evidence="2">
    <location>
        <begin position="137"/>
        <end position="156"/>
    </location>
</feature>
<keyword evidence="4" id="KW-1185">Reference proteome</keyword>
<evidence type="ECO:0000256" key="1">
    <source>
        <dbReference type="SAM" id="MobiDB-lite"/>
    </source>
</evidence>
<organism evidence="3 4">
    <name type="scientific">Phialemonium atrogriseum</name>
    <dbReference type="NCBI Taxonomy" id="1093897"/>
    <lineage>
        <taxon>Eukaryota</taxon>
        <taxon>Fungi</taxon>
        <taxon>Dikarya</taxon>
        <taxon>Ascomycota</taxon>
        <taxon>Pezizomycotina</taxon>
        <taxon>Sordariomycetes</taxon>
        <taxon>Sordariomycetidae</taxon>
        <taxon>Cephalothecales</taxon>
        <taxon>Cephalothecaceae</taxon>
        <taxon>Phialemonium</taxon>
    </lineage>
</organism>
<name>A0AAJ0BU18_9PEZI</name>
<feature type="region of interest" description="Disordered" evidence="1">
    <location>
        <begin position="1"/>
        <end position="73"/>
    </location>
</feature>